<reference evidence="3 4" key="1">
    <citation type="submission" date="2021-06" db="EMBL/GenBank/DDBJ databases">
        <authorList>
            <person name="Kallberg Y."/>
            <person name="Tangrot J."/>
            <person name="Rosling A."/>
        </authorList>
    </citation>
    <scope>NUCLEOTIDE SEQUENCE [LARGE SCALE GENOMIC DNA]</scope>
    <source>
        <strain evidence="3 4">120-4 pot B 10/14</strain>
    </source>
</reference>
<dbReference type="Proteomes" id="UP000789901">
    <property type="component" value="Unassembled WGS sequence"/>
</dbReference>
<evidence type="ECO:0000256" key="1">
    <source>
        <dbReference type="PROSITE-ProRule" id="PRU00267"/>
    </source>
</evidence>
<organism evidence="3 4">
    <name type="scientific">Gigaspora margarita</name>
    <dbReference type="NCBI Taxonomy" id="4874"/>
    <lineage>
        <taxon>Eukaryota</taxon>
        <taxon>Fungi</taxon>
        <taxon>Fungi incertae sedis</taxon>
        <taxon>Mucoromycota</taxon>
        <taxon>Glomeromycotina</taxon>
        <taxon>Glomeromycetes</taxon>
        <taxon>Diversisporales</taxon>
        <taxon>Gigasporaceae</taxon>
        <taxon>Gigaspora</taxon>
    </lineage>
</organism>
<sequence length="192" mass="21985">YSKIYKFFNADTMASNLSLEFLANALMNSLDRGKIFPPQLNNPEELLSAHCNRISPPTRPPNGFLLCRKNVHFEAKQQGHCNMRVISKVTGILWRNASAEEKEVYEQLAQAVNLVYAQRYHPDSNSYYMRSIQSSYVPICFLPPQHSVHIPTYPDSDSSMFVNMQPEYLTYGCEMNGNQGLIPFYYAQPSTQ</sequence>
<evidence type="ECO:0000259" key="2">
    <source>
        <dbReference type="PROSITE" id="PS50118"/>
    </source>
</evidence>
<name>A0ABN7X0Y1_GIGMA</name>
<keyword evidence="4" id="KW-1185">Reference proteome</keyword>
<feature type="non-terminal residue" evidence="3">
    <location>
        <position position="1"/>
    </location>
</feature>
<dbReference type="SMART" id="SM00398">
    <property type="entry name" value="HMG"/>
    <property type="match status" value="1"/>
</dbReference>
<comment type="caution">
    <text evidence="3">The sequence shown here is derived from an EMBL/GenBank/DDBJ whole genome shotgun (WGS) entry which is preliminary data.</text>
</comment>
<evidence type="ECO:0000313" key="3">
    <source>
        <dbReference type="EMBL" id="CAG8845398.1"/>
    </source>
</evidence>
<proteinExistence type="predicted"/>
<keyword evidence="1" id="KW-0539">Nucleus</keyword>
<keyword evidence="1" id="KW-0238">DNA-binding</keyword>
<dbReference type="EMBL" id="CAJVQB010079437">
    <property type="protein sequence ID" value="CAG8845398.1"/>
    <property type="molecule type" value="Genomic_DNA"/>
</dbReference>
<feature type="domain" description="HMG box" evidence="2">
    <location>
        <begin position="57"/>
        <end position="128"/>
    </location>
</feature>
<dbReference type="Pfam" id="PF00505">
    <property type="entry name" value="HMG_box"/>
    <property type="match status" value="1"/>
</dbReference>
<gene>
    <name evidence="3" type="ORF">GMARGA_LOCUS37613</name>
</gene>
<protein>
    <submittedName>
        <fullName evidence="3">6726_t:CDS:1</fullName>
    </submittedName>
</protein>
<accession>A0ABN7X0Y1</accession>
<feature type="DNA-binding region" description="HMG box" evidence="1">
    <location>
        <begin position="57"/>
        <end position="128"/>
    </location>
</feature>
<dbReference type="PROSITE" id="PS50118">
    <property type="entry name" value="HMG_BOX_2"/>
    <property type="match status" value="1"/>
</dbReference>
<dbReference type="InterPro" id="IPR036910">
    <property type="entry name" value="HMG_box_dom_sf"/>
</dbReference>
<dbReference type="InterPro" id="IPR009071">
    <property type="entry name" value="HMG_box_dom"/>
</dbReference>
<evidence type="ECO:0000313" key="4">
    <source>
        <dbReference type="Proteomes" id="UP000789901"/>
    </source>
</evidence>
<dbReference type="SUPFAM" id="SSF47095">
    <property type="entry name" value="HMG-box"/>
    <property type="match status" value="1"/>
</dbReference>
<dbReference type="Gene3D" id="1.10.30.10">
    <property type="entry name" value="High mobility group box domain"/>
    <property type="match status" value="1"/>
</dbReference>